<dbReference type="Pfam" id="PF00528">
    <property type="entry name" value="BPD_transp_1"/>
    <property type="match status" value="1"/>
</dbReference>
<dbReference type="PANTHER" id="PTHR43386">
    <property type="entry name" value="OLIGOPEPTIDE TRANSPORT SYSTEM PERMEASE PROTEIN APPC"/>
    <property type="match status" value="1"/>
</dbReference>
<keyword evidence="7 8" id="KW-0472">Membrane</keyword>
<dbReference type="CDD" id="cd06261">
    <property type="entry name" value="TM_PBP2"/>
    <property type="match status" value="1"/>
</dbReference>
<evidence type="ECO:0000256" key="5">
    <source>
        <dbReference type="ARBA" id="ARBA00022692"/>
    </source>
</evidence>
<feature type="transmembrane region" description="Helical" evidence="8">
    <location>
        <begin position="173"/>
        <end position="199"/>
    </location>
</feature>
<gene>
    <name evidence="10" type="ORF">METZ01_LOCUS60715</name>
</gene>
<proteinExistence type="predicted"/>
<sequence length="255" mass="27945">MLITLAIFTPLIAPYDYAYQDLSLGPVGPTTDHLLGTDTLGRDLLTRMLYGSRISLMVGFLATMVALVIGVLWGTIAGFAGGRVDAIMMRIVDVLYGIPFIILIILLMVIFGRNLVLLFMAIGAVEWLTMSRIVRSQVMSLSQQEFVLAAEAMGVSQKDIIFRHLIPNAIGPVIVYATLTVPQIMLLEAFLSFLGLGVQAPMSSWGLLIRDGAVSMEEYWWLLVFPSLAFSLTLFSLNFIGDGLRDALDPRTGPN</sequence>
<keyword evidence="2" id="KW-0813">Transport</keyword>
<name>A0A381SX21_9ZZZZ</name>
<evidence type="ECO:0000313" key="10">
    <source>
        <dbReference type="EMBL" id="SVA07861.1"/>
    </source>
</evidence>
<evidence type="ECO:0000256" key="6">
    <source>
        <dbReference type="ARBA" id="ARBA00022989"/>
    </source>
</evidence>
<evidence type="ECO:0000256" key="8">
    <source>
        <dbReference type="SAM" id="Phobius"/>
    </source>
</evidence>
<feature type="transmembrane region" description="Helical" evidence="8">
    <location>
        <begin position="91"/>
        <end position="110"/>
    </location>
</feature>
<evidence type="ECO:0000256" key="7">
    <source>
        <dbReference type="ARBA" id="ARBA00023136"/>
    </source>
</evidence>
<accession>A0A381SX21</accession>
<dbReference type="PROSITE" id="PS50928">
    <property type="entry name" value="ABC_TM1"/>
    <property type="match status" value="1"/>
</dbReference>
<dbReference type="Gene3D" id="1.10.3720.10">
    <property type="entry name" value="MetI-like"/>
    <property type="match status" value="1"/>
</dbReference>
<keyword evidence="5 8" id="KW-0812">Transmembrane</keyword>
<keyword evidence="4" id="KW-0997">Cell inner membrane</keyword>
<evidence type="ECO:0000256" key="3">
    <source>
        <dbReference type="ARBA" id="ARBA00022475"/>
    </source>
</evidence>
<dbReference type="InterPro" id="IPR000515">
    <property type="entry name" value="MetI-like"/>
</dbReference>
<dbReference type="InterPro" id="IPR035906">
    <property type="entry name" value="MetI-like_sf"/>
</dbReference>
<reference evidence="10" key="1">
    <citation type="submission" date="2018-05" db="EMBL/GenBank/DDBJ databases">
        <authorList>
            <person name="Lanie J.A."/>
            <person name="Ng W.-L."/>
            <person name="Kazmierczak K.M."/>
            <person name="Andrzejewski T.M."/>
            <person name="Davidsen T.M."/>
            <person name="Wayne K.J."/>
            <person name="Tettelin H."/>
            <person name="Glass J.I."/>
            <person name="Rusch D."/>
            <person name="Podicherti R."/>
            <person name="Tsui H.-C.T."/>
            <person name="Winkler M.E."/>
        </authorList>
    </citation>
    <scope>NUCLEOTIDE SEQUENCE</scope>
</reference>
<feature type="domain" description="ABC transmembrane type-1" evidence="9">
    <location>
        <begin position="52"/>
        <end position="241"/>
    </location>
</feature>
<dbReference type="PANTHER" id="PTHR43386:SF2">
    <property type="entry name" value="OLIGOPEPTIDE TRANSPORT SYSTEM PERMEASE PROTEIN OPPC"/>
    <property type="match status" value="1"/>
</dbReference>
<dbReference type="EMBL" id="UINC01003617">
    <property type="protein sequence ID" value="SVA07861.1"/>
    <property type="molecule type" value="Genomic_DNA"/>
</dbReference>
<dbReference type="InterPro" id="IPR050366">
    <property type="entry name" value="BP-dependent_transpt_permease"/>
</dbReference>
<organism evidence="10">
    <name type="scientific">marine metagenome</name>
    <dbReference type="NCBI Taxonomy" id="408172"/>
    <lineage>
        <taxon>unclassified sequences</taxon>
        <taxon>metagenomes</taxon>
        <taxon>ecological metagenomes</taxon>
    </lineage>
</organism>
<dbReference type="GO" id="GO:0005886">
    <property type="term" value="C:plasma membrane"/>
    <property type="evidence" value="ECO:0007669"/>
    <property type="project" value="UniProtKB-SubCell"/>
</dbReference>
<dbReference type="GO" id="GO:0055085">
    <property type="term" value="P:transmembrane transport"/>
    <property type="evidence" value="ECO:0007669"/>
    <property type="project" value="InterPro"/>
</dbReference>
<evidence type="ECO:0000256" key="1">
    <source>
        <dbReference type="ARBA" id="ARBA00004429"/>
    </source>
</evidence>
<evidence type="ECO:0000259" key="9">
    <source>
        <dbReference type="PROSITE" id="PS50928"/>
    </source>
</evidence>
<keyword evidence="3" id="KW-1003">Cell membrane</keyword>
<feature type="transmembrane region" description="Helical" evidence="8">
    <location>
        <begin position="219"/>
        <end position="241"/>
    </location>
</feature>
<evidence type="ECO:0000256" key="4">
    <source>
        <dbReference type="ARBA" id="ARBA00022519"/>
    </source>
</evidence>
<dbReference type="SUPFAM" id="SSF161098">
    <property type="entry name" value="MetI-like"/>
    <property type="match status" value="1"/>
</dbReference>
<feature type="transmembrane region" description="Helical" evidence="8">
    <location>
        <begin position="54"/>
        <end position="79"/>
    </location>
</feature>
<dbReference type="AlphaFoldDB" id="A0A381SX21"/>
<keyword evidence="6 8" id="KW-1133">Transmembrane helix</keyword>
<comment type="subcellular location">
    <subcellularLocation>
        <location evidence="1">Cell inner membrane</location>
        <topology evidence="1">Multi-pass membrane protein</topology>
    </subcellularLocation>
</comment>
<protein>
    <recommendedName>
        <fullName evidence="9">ABC transmembrane type-1 domain-containing protein</fullName>
    </recommendedName>
</protein>
<evidence type="ECO:0000256" key="2">
    <source>
        <dbReference type="ARBA" id="ARBA00022448"/>
    </source>
</evidence>